<proteinExistence type="predicted"/>
<evidence type="ECO:0000256" key="1">
    <source>
        <dbReference type="SAM" id="SignalP"/>
    </source>
</evidence>
<name>A0A914VXZ1_9BILA</name>
<keyword evidence="3" id="KW-1185">Reference proteome</keyword>
<sequence length="181" mass="20809">MMFIGYVFLLFTVYLMEAHACDEPAVCAKNKKLCAVREKFRERCPCTCAADISFTECCAKQSFEHEECRELCSFDTSVKGQRKIKPMALKCFNDLFKVQYCLSNGYKPYTDCCEKNRITRDTPEKPGCMIFCEGKTPACSKLFDYFHCSSGEQYVKAMACARETHGVQEWKSNFNDVHKCT</sequence>
<feature type="domain" description="Domain of unknown function DB" evidence="2">
    <location>
        <begin position="57"/>
        <end position="160"/>
    </location>
</feature>
<keyword evidence="1" id="KW-0732">Signal</keyword>
<organism evidence="3 4">
    <name type="scientific">Plectus sambesii</name>
    <dbReference type="NCBI Taxonomy" id="2011161"/>
    <lineage>
        <taxon>Eukaryota</taxon>
        <taxon>Metazoa</taxon>
        <taxon>Ecdysozoa</taxon>
        <taxon>Nematoda</taxon>
        <taxon>Chromadorea</taxon>
        <taxon>Plectida</taxon>
        <taxon>Plectina</taxon>
        <taxon>Plectoidea</taxon>
        <taxon>Plectidae</taxon>
        <taxon>Plectus</taxon>
    </lineage>
</organism>
<accession>A0A914VXZ1</accession>
<protein>
    <recommendedName>
        <fullName evidence="2">Domain of unknown function DB domain-containing protein</fullName>
    </recommendedName>
</protein>
<evidence type="ECO:0000313" key="4">
    <source>
        <dbReference type="WBParaSite" id="PSAMB.scaffold2621size22171.g18554.t1"/>
    </source>
</evidence>
<feature type="signal peptide" evidence="1">
    <location>
        <begin position="1"/>
        <end position="20"/>
    </location>
</feature>
<evidence type="ECO:0000259" key="2">
    <source>
        <dbReference type="Pfam" id="PF01682"/>
    </source>
</evidence>
<dbReference type="AlphaFoldDB" id="A0A914VXZ1"/>
<evidence type="ECO:0000313" key="3">
    <source>
        <dbReference type="Proteomes" id="UP000887566"/>
    </source>
</evidence>
<feature type="chain" id="PRO_5037340570" description="Domain of unknown function DB domain-containing protein" evidence="1">
    <location>
        <begin position="21"/>
        <end position="181"/>
    </location>
</feature>
<reference evidence="4" key="1">
    <citation type="submission" date="2022-11" db="UniProtKB">
        <authorList>
            <consortium name="WormBaseParasite"/>
        </authorList>
    </citation>
    <scope>IDENTIFICATION</scope>
</reference>
<dbReference type="Proteomes" id="UP000887566">
    <property type="component" value="Unplaced"/>
</dbReference>
<dbReference type="InterPro" id="IPR002602">
    <property type="entry name" value="DB"/>
</dbReference>
<dbReference type="Pfam" id="PF01682">
    <property type="entry name" value="DB"/>
    <property type="match status" value="1"/>
</dbReference>
<dbReference type="WBParaSite" id="PSAMB.scaffold2621size22171.g18554.t1">
    <property type="protein sequence ID" value="PSAMB.scaffold2621size22171.g18554.t1"/>
    <property type="gene ID" value="PSAMB.scaffold2621size22171.g18554"/>
</dbReference>